<gene>
    <name evidence="5" type="ORF">DDR33_12110</name>
</gene>
<comment type="caution">
    <text evidence="5">The sequence shown here is derived from an EMBL/GenBank/DDBJ whole genome shotgun (WGS) entry which is preliminary data.</text>
</comment>
<proteinExistence type="predicted"/>
<reference evidence="5 6" key="1">
    <citation type="submission" date="2018-04" db="EMBL/GenBank/DDBJ databases">
        <title>Pedobacter chongqingensis sp. nov., isolated from a rottenly hemp rope.</title>
        <authorList>
            <person name="Cai Y."/>
        </authorList>
    </citation>
    <scope>NUCLEOTIDE SEQUENCE [LARGE SCALE GENOMIC DNA]</scope>
    <source>
        <strain evidence="5 6">FJ4-8</strain>
    </source>
</reference>
<dbReference type="InterPro" id="IPR009057">
    <property type="entry name" value="Homeodomain-like_sf"/>
</dbReference>
<evidence type="ECO:0000313" key="6">
    <source>
        <dbReference type="Proteomes" id="UP000245647"/>
    </source>
</evidence>
<accession>A0A2U2PGU7</accession>
<dbReference type="Proteomes" id="UP000245647">
    <property type="component" value="Unassembled WGS sequence"/>
</dbReference>
<dbReference type="PANTHER" id="PTHR43280:SF2">
    <property type="entry name" value="HTH-TYPE TRANSCRIPTIONAL REGULATOR EXSA"/>
    <property type="match status" value="1"/>
</dbReference>
<evidence type="ECO:0000256" key="1">
    <source>
        <dbReference type="ARBA" id="ARBA00023015"/>
    </source>
</evidence>
<name>A0A2U2PGU7_9SPHI</name>
<keyword evidence="1" id="KW-0805">Transcription regulation</keyword>
<sequence>MRPSIQATIFPKVLSEANVTGRLPAYCSIRFPYADAREMHIEGGRMLIQRYSNYLFFIEIYELHVEKEIKTAYVVNESSFYLFFMFDGDISASAPDGSDIAKANKSIWYANYKEKGSTFINNISPGTHRFCYISPRLEWLERKSSEFSAIEKSIKTFRDNEVEYGYMPRCQIDNKALRLILSLFNLKKTRGEDVEVHVLNQVVQLLRLYNDMIVSGAFVRSDAQKERIRIVQQYIEENSRDLKIGDIQQIADRFFFARRTLTRIFKSETGLTVQEYIEKCKLESALKLLRETKLSIGEVSRLAGYPDQNYFSRVMQKQFSTSPKNIRQFLNLNGASFSTIWP</sequence>
<keyword evidence="6" id="KW-1185">Reference proteome</keyword>
<dbReference type="GO" id="GO:0043565">
    <property type="term" value="F:sequence-specific DNA binding"/>
    <property type="evidence" value="ECO:0007669"/>
    <property type="project" value="InterPro"/>
</dbReference>
<evidence type="ECO:0000313" key="5">
    <source>
        <dbReference type="EMBL" id="PWG80349.1"/>
    </source>
</evidence>
<dbReference type="PANTHER" id="PTHR43280">
    <property type="entry name" value="ARAC-FAMILY TRANSCRIPTIONAL REGULATOR"/>
    <property type="match status" value="1"/>
</dbReference>
<keyword evidence="2" id="KW-0238">DNA-binding</keyword>
<dbReference type="GO" id="GO:0003700">
    <property type="term" value="F:DNA-binding transcription factor activity"/>
    <property type="evidence" value="ECO:0007669"/>
    <property type="project" value="InterPro"/>
</dbReference>
<dbReference type="InterPro" id="IPR018060">
    <property type="entry name" value="HTH_AraC"/>
</dbReference>
<dbReference type="PROSITE" id="PS01124">
    <property type="entry name" value="HTH_ARAC_FAMILY_2"/>
    <property type="match status" value="1"/>
</dbReference>
<evidence type="ECO:0000259" key="4">
    <source>
        <dbReference type="PROSITE" id="PS01124"/>
    </source>
</evidence>
<evidence type="ECO:0000256" key="2">
    <source>
        <dbReference type="ARBA" id="ARBA00023125"/>
    </source>
</evidence>
<dbReference type="EMBL" id="QEAS01000009">
    <property type="protein sequence ID" value="PWG80349.1"/>
    <property type="molecule type" value="Genomic_DNA"/>
</dbReference>
<dbReference type="Gene3D" id="1.10.10.60">
    <property type="entry name" value="Homeodomain-like"/>
    <property type="match status" value="2"/>
</dbReference>
<keyword evidence="3" id="KW-0804">Transcription</keyword>
<dbReference type="Pfam" id="PF12833">
    <property type="entry name" value="HTH_18"/>
    <property type="match status" value="1"/>
</dbReference>
<dbReference type="SUPFAM" id="SSF46689">
    <property type="entry name" value="Homeodomain-like"/>
    <property type="match status" value="2"/>
</dbReference>
<evidence type="ECO:0000256" key="3">
    <source>
        <dbReference type="ARBA" id="ARBA00023163"/>
    </source>
</evidence>
<dbReference type="AlphaFoldDB" id="A0A2U2PGU7"/>
<protein>
    <recommendedName>
        <fullName evidence="4">HTH araC/xylS-type domain-containing protein</fullName>
    </recommendedName>
</protein>
<feature type="domain" description="HTH araC/xylS-type" evidence="4">
    <location>
        <begin position="229"/>
        <end position="329"/>
    </location>
</feature>
<dbReference type="SMART" id="SM00342">
    <property type="entry name" value="HTH_ARAC"/>
    <property type="match status" value="1"/>
</dbReference>
<organism evidence="5 6">
    <name type="scientific">Pararcticibacter amylolyticus</name>
    <dbReference type="NCBI Taxonomy" id="2173175"/>
    <lineage>
        <taxon>Bacteria</taxon>
        <taxon>Pseudomonadati</taxon>
        <taxon>Bacteroidota</taxon>
        <taxon>Sphingobacteriia</taxon>
        <taxon>Sphingobacteriales</taxon>
        <taxon>Sphingobacteriaceae</taxon>
        <taxon>Pararcticibacter</taxon>
    </lineage>
</organism>